<dbReference type="AlphaFoldDB" id="A0A6A6QBS0"/>
<keyword evidence="3" id="KW-1185">Reference proteome</keyword>
<evidence type="ECO:0000313" key="3">
    <source>
        <dbReference type="Proteomes" id="UP000799750"/>
    </source>
</evidence>
<proteinExistence type="predicted"/>
<dbReference type="PANTHER" id="PTHR42051:SF1">
    <property type="entry name" value="MEIOTICALLY UP-REGULATED PROTEIN PB1A10.08"/>
    <property type="match status" value="1"/>
</dbReference>
<feature type="region of interest" description="Disordered" evidence="1">
    <location>
        <begin position="113"/>
        <end position="184"/>
    </location>
</feature>
<name>A0A6A6QBS0_9PEZI</name>
<evidence type="ECO:0000256" key="1">
    <source>
        <dbReference type="SAM" id="MobiDB-lite"/>
    </source>
</evidence>
<feature type="region of interest" description="Disordered" evidence="1">
    <location>
        <begin position="326"/>
        <end position="365"/>
    </location>
</feature>
<evidence type="ECO:0000313" key="2">
    <source>
        <dbReference type="EMBL" id="KAF2489591.1"/>
    </source>
</evidence>
<organism evidence="2 3">
    <name type="scientific">Lophium mytilinum</name>
    <dbReference type="NCBI Taxonomy" id="390894"/>
    <lineage>
        <taxon>Eukaryota</taxon>
        <taxon>Fungi</taxon>
        <taxon>Dikarya</taxon>
        <taxon>Ascomycota</taxon>
        <taxon>Pezizomycotina</taxon>
        <taxon>Dothideomycetes</taxon>
        <taxon>Pleosporomycetidae</taxon>
        <taxon>Mytilinidiales</taxon>
        <taxon>Mytilinidiaceae</taxon>
        <taxon>Lophium</taxon>
    </lineage>
</organism>
<dbReference type="OrthoDB" id="4181307at2759"/>
<dbReference type="PANTHER" id="PTHR42051">
    <property type="entry name" value="MEIOTICALLY UP-REGULATED PROTEIN PB1A10.08"/>
    <property type="match status" value="1"/>
</dbReference>
<feature type="region of interest" description="Disordered" evidence="1">
    <location>
        <begin position="274"/>
        <end position="302"/>
    </location>
</feature>
<reference evidence="2" key="1">
    <citation type="journal article" date="2020" name="Stud. Mycol.">
        <title>101 Dothideomycetes genomes: a test case for predicting lifestyles and emergence of pathogens.</title>
        <authorList>
            <person name="Haridas S."/>
            <person name="Albert R."/>
            <person name="Binder M."/>
            <person name="Bloem J."/>
            <person name="Labutti K."/>
            <person name="Salamov A."/>
            <person name="Andreopoulos B."/>
            <person name="Baker S."/>
            <person name="Barry K."/>
            <person name="Bills G."/>
            <person name="Bluhm B."/>
            <person name="Cannon C."/>
            <person name="Castanera R."/>
            <person name="Culley D."/>
            <person name="Daum C."/>
            <person name="Ezra D."/>
            <person name="Gonzalez J."/>
            <person name="Henrissat B."/>
            <person name="Kuo A."/>
            <person name="Liang C."/>
            <person name="Lipzen A."/>
            <person name="Lutzoni F."/>
            <person name="Magnuson J."/>
            <person name="Mondo S."/>
            <person name="Nolan M."/>
            <person name="Ohm R."/>
            <person name="Pangilinan J."/>
            <person name="Park H.-J."/>
            <person name="Ramirez L."/>
            <person name="Alfaro M."/>
            <person name="Sun H."/>
            <person name="Tritt A."/>
            <person name="Yoshinaga Y."/>
            <person name="Zwiers L.-H."/>
            <person name="Turgeon B."/>
            <person name="Goodwin S."/>
            <person name="Spatafora J."/>
            <person name="Crous P."/>
            <person name="Grigoriev I."/>
        </authorList>
    </citation>
    <scope>NUCLEOTIDE SEQUENCE</scope>
    <source>
        <strain evidence="2">CBS 269.34</strain>
    </source>
</reference>
<feature type="compositionally biased region" description="Basic and acidic residues" evidence="1">
    <location>
        <begin position="174"/>
        <end position="184"/>
    </location>
</feature>
<feature type="region of interest" description="Disordered" evidence="1">
    <location>
        <begin position="1"/>
        <end position="83"/>
    </location>
</feature>
<accession>A0A6A6QBS0</accession>
<sequence length="428" mass="47290">MASDPAPHSKPVVIPPRTPTRTSISTQTVRARGQNGGRRQKISDDHKPNAIPPAVAALLAVTAIPPRPNRRRKTTTSDRRISIDELIQEWRREDVDSGSPSVNSYLDLLLEPPDECEEDEPGSLGSPEQDQDFMSSRSVSSESIPSVPSLEGDEQSVASSWNSAPTPNYSARKNGVERKEKYIQSPPKEECVLDHPLLHFSSDEYEEIAKINITNISPESQPSTLRFKTFKSNLTASLQALKSAAKSFSNFTAPSVPPDDLLTRSLLSPRFTSEMRPKPLQGLPTPALRRYLNPQPTPISPTELSMQFHDGLDADDADSLPPMIQMQTYDRSRSTSRKRRGSTGSLPEDRRAPLPTPAVRQREPRENGDFLRVIVLEMNMRRGGKLDAKAAGRARVWLPPRKTSGRAEAVDADGGVPARWVGMLAEEL</sequence>
<dbReference type="InterPro" id="IPR034443">
    <property type="entry name" value="PB1A10.08"/>
</dbReference>
<gene>
    <name evidence="2" type="ORF">BU16DRAFT_470924</name>
</gene>
<dbReference type="Proteomes" id="UP000799750">
    <property type="component" value="Unassembled WGS sequence"/>
</dbReference>
<feature type="compositionally biased region" description="Polar residues" evidence="1">
    <location>
        <begin position="156"/>
        <end position="171"/>
    </location>
</feature>
<dbReference type="EMBL" id="MU004198">
    <property type="protein sequence ID" value="KAF2489591.1"/>
    <property type="molecule type" value="Genomic_DNA"/>
</dbReference>
<protein>
    <submittedName>
        <fullName evidence="2">Uncharacterized protein</fullName>
    </submittedName>
</protein>
<feature type="compositionally biased region" description="Low complexity" evidence="1">
    <location>
        <begin position="135"/>
        <end position="149"/>
    </location>
</feature>
<feature type="compositionally biased region" description="Low complexity" evidence="1">
    <location>
        <begin position="52"/>
        <end position="64"/>
    </location>
</feature>